<dbReference type="NCBIfam" id="TIGR00067">
    <property type="entry name" value="glut_race"/>
    <property type="match status" value="1"/>
</dbReference>
<accession>A0ABW3XZ51</accession>
<evidence type="ECO:0000256" key="3">
    <source>
        <dbReference type="ARBA" id="ARBA00022960"/>
    </source>
</evidence>
<comment type="similarity">
    <text evidence="7">Belongs to the aspartate/glutamate racemases family.</text>
</comment>
<dbReference type="PANTHER" id="PTHR21198">
    <property type="entry name" value="GLUTAMATE RACEMASE"/>
    <property type="match status" value="1"/>
</dbReference>
<dbReference type="InterPro" id="IPR001920">
    <property type="entry name" value="Asp/Glu_race"/>
</dbReference>
<dbReference type="PROSITE" id="PS00923">
    <property type="entry name" value="ASP_GLU_RACEMASE_1"/>
    <property type="match status" value="1"/>
</dbReference>
<dbReference type="HAMAP" id="MF_00258">
    <property type="entry name" value="Glu_racemase"/>
    <property type="match status" value="1"/>
</dbReference>
<dbReference type="RefSeq" id="WP_377176784.1">
    <property type="nucleotide sequence ID" value="NZ_JBHTMY010000002.1"/>
</dbReference>
<sequence>MNKQPIGIFDSGLGGLTVWREVHRLLPNEDMIYLADSRNAPYGEKSKQDIIDLCFKNTEYLLSKGCKLIVVACNTASTNAVAELRAHYSIPFIRIQPAIKPAALQTKTKSIGILATKGTLTSELFYENTKKFAQGVTVVEQVGNGIVALMEAGKMHSEEMELLLKKYLYPMLEMKVDHVVLGCTHYPFLIPQIKEIIGYQVAVLDTGEPVARQTRNILTQENLLNETESPGKQTFYVNKNPEVFQSFLDKFELNFKAEEIDF</sequence>
<comment type="function">
    <text evidence="7">Provides the (R)-glutamate required for cell wall biosynthesis.</text>
</comment>
<proteinExistence type="inferred from homology"/>
<evidence type="ECO:0000313" key="9">
    <source>
        <dbReference type="Proteomes" id="UP001597201"/>
    </source>
</evidence>
<evidence type="ECO:0000256" key="2">
    <source>
        <dbReference type="ARBA" id="ARBA00013090"/>
    </source>
</evidence>
<feature type="active site" description="Proton donor/acceptor" evidence="7">
    <location>
        <position position="73"/>
    </location>
</feature>
<feature type="binding site" evidence="7">
    <location>
        <begin position="42"/>
        <end position="43"/>
    </location>
    <ligand>
        <name>substrate</name>
    </ligand>
</feature>
<keyword evidence="5 7" id="KW-0413">Isomerase</keyword>
<comment type="pathway">
    <text evidence="7">Cell wall biogenesis; peptidoglycan biosynthesis.</text>
</comment>
<protein>
    <recommendedName>
        <fullName evidence="2 7">Glutamate racemase</fullName>
        <ecNumber evidence="2 7">5.1.1.3</ecNumber>
    </recommendedName>
</protein>
<name>A0ABW3XZ51_9FLAO</name>
<dbReference type="PROSITE" id="PS00924">
    <property type="entry name" value="ASP_GLU_RACEMASE_2"/>
    <property type="match status" value="1"/>
</dbReference>
<evidence type="ECO:0000256" key="7">
    <source>
        <dbReference type="HAMAP-Rule" id="MF_00258"/>
    </source>
</evidence>
<dbReference type="EMBL" id="JBHTMY010000002">
    <property type="protein sequence ID" value="MFD1314858.1"/>
    <property type="molecule type" value="Genomic_DNA"/>
</dbReference>
<dbReference type="PANTHER" id="PTHR21198:SF2">
    <property type="entry name" value="GLUTAMATE RACEMASE"/>
    <property type="match status" value="1"/>
</dbReference>
<dbReference type="GO" id="GO:0008881">
    <property type="term" value="F:glutamate racemase activity"/>
    <property type="evidence" value="ECO:0007669"/>
    <property type="project" value="UniProtKB-EC"/>
</dbReference>
<keyword evidence="9" id="KW-1185">Reference proteome</keyword>
<feature type="binding site" evidence="7">
    <location>
        <begin position="74"/>
        <end position="75"/>
    </location>
    <ligand>
        <name>substrate</name>
    </ligand>
</feature>
<feature type="binding site" evidence="7">
    <location>
        <begin position="10"/>
        <end position="11"/>
    </location>
    <ligand>
        <name>substrate</name>
    </ligand>
</feature>
<evidence type="ECO:0000313" key="8">
    <source>
        <dbReference type="EMBL" id="MFD1314858.1"/>
    </source>
</evidence>
<dbReference type="InterPro" id="IPR015942">
    <property type="entry name" value="Asp/Glu/hydantoin_racemase"/>
</dbReference>
<dbReference type="InterPro" id="IPR033134">
    <property type="entry name" value="Asp/Glu_racemase_AS_2"/>
</dbReference>
<evidence type="ECO:0000256" key="1">
    <source>
        <dbReference type="ARBA" id="ARBA00001602"/>
    </source>
</evidence>
<comment type="caution">
    <text evidence="8">The sequence shown here is derived from an EMBL/GenBank/DDBJ whole genome shotgun (WGS) entry which is preliminary data.</text>
</comment>
<dbReference type="InterPro" id="IPR018187">
    <property type="entry name" value="Asp/Glu_racemase_AS_1"/>
</dbReference>
<evidence type="ECO:0000256" key="6">
    <source>
        <dbReference type="ARBA" id="ARBA00023316"/>
    </source>
</evidence>
<gene>
    <name evidence="7 8" type="primary">murI</name>
    <name evidence="8" type="ORF">ACFQ39_04470</name>
</gene>
<evidence type="ECO:0000256" key="4">
    <source>
        <dbReference type="ARBA" id="ARBA00022984"/>
    </source>
</evidence>
<feature type="active site" description="Proton donor/acceptor" evidence="7">
    <location>
        <position position="183"/>
    </location>
</feature>
<feature type="binding site" evidence="7">
    <location>
        <begin position="184"/>
        <end position="185"/>
    </location>
    <ligand>
        <name>substrate</name>
    </ligand>
</feature>
<dbReference type="EC" id="5.1.1.3" evidence="2 7"/>
<keyword evidence="6 7" id="KW-0961">Cell wall biogenesis/degradation</keyword>
<organism evidence="8 9">
    <name type="scientific">Namhaeicola litoreus</name>
    <dbReference type="NCBI Taxonomy" id="1052145"/>
    <lineage>
        <taxon>Bacteria</taxon>
        <taxon>Pseudomonadati</taxon>
        <taxon>Bacteroidota</taxon>
        <taxon>Flavobacteriia</taxon>
        <taxon>Flavobacteriales</taxon>
        <taxon>Flavobacteriaceae</taxon>
        <taxon>Namhaeicola</taxon>
    </lineage>
</organism>
<dbReference type="Pfam" id="PF01177">
    <property type="entry name" value="Asp_Glu_race"/>
    <property type="match status" value="1"/>
</dbReference>
<dbReference type="InterPro" id="IPR004391">
    <property type="entry name" value="Glu_race"/>
</dbReference>
<dbReference type="Proteomes" id="UP001597201">
    <property type="component" value="Unassembled WGS sequence"/>
</dbReference>
<evidence type="ECO:0000256" key="5">
    <source>
        <dbReference type="ARBA" id="ARBA00023235"/>
    </source>
</evidence>
<dbReference type="SUPFAM" id="SSF53681">
    <property type="entry name" value="Aspartate/glutamate racemase"/>
    <property type="match status" value="2"/>
</dbReference>
<keyword evidence="3 7" id="KW-0133">Cell shape</keyword>
<comment type="catalytic activity">
    <reaction evidence="1 7">
        <text>L-glutamate = D-glutamate</text>
        <dbReference type="Rhea" id="RHEA:12813"/>
        <dbReference type="ChEBI" id="CHEBI:29985"/>
        <dbReference type="ChEBI" id="CHEBI:29986"/>
        <dbReference type="EC" id="5.1.1.3"/>
    </reaction>
</comment>
<keyword evidence="4 7" id="KW-0573">Peptidoglycan synthesis</keyword>
<dbReference type="Gene3D" id="3.40.50.1860">
    <property type="match status" value="2"/>
</dbReference>
<reference evidence="9" key="1">
    <citation type="journal article" date="2019" name="Int. J. Syst. Evol. Microbiol.">
        <title>The Global Catalogue of Microorganisms (GCM) 10K type strain sequencing project: providing services to taxonomists for standard genome sequencing and annotation.</title>
        <authorList>
            <consortium name="The Broad Institute Genomics Platform"/>
            <consortium name="The Broad Institute Genome Sequencing Center for Infectious Disease"/>
            <person name="Wu L."/>
            <person name="Ma J."/>
        </authorList>
    </citation>
    <scope>NUCLEOTIDE SEQUENCE [LARGE SCALE GENOMIC DNA]</scope>
    <source>
        <strain evidence="9">CCUG 61485</strain>
    </source>
</reference>